<feature type="region of interest" description="Disordered" evidence="1">
    <location>
        <begin position="19"/>
        <end position="67"/>
    </location>
</feature>
<evidence type="ECO:0000256" key="1">
    <source>
        <dbReference type="SAM" id="MobiDB-lite"/>
    </source>
</evidence>
<evidence type="ECO:0000313" key="3">
    <source>
        <dbReference type="Proteomes" id="UP000325313"/>
    </source>
</evidence>
<gene>
    <name evidence="2" type="ORF">PGTUg99_015058</name>
</gene>
<proteinExistence type="predicted"/>
<organism evidence="2 3">
    <name type="scientific">Puccinia graminis f. sp. tritici</name>
    <dbReference type="NCBI Taxonomy" id="56615"/>
    <lineage>
        <taxon>Eukaryota</taxon>
        <taxon>Fungi</taxon>
        <taxon>Dikarya</taxon>
        <taxon>Basidiomycota</taxon>
        <taxon>Pucciniomycotina</taxon>
        <taxon>Pucciniomycetes</taxon>
        <taxon>Pucciniales</taxon>
        <taxon>Pucciniaceae</taxon>
        <taxon>Puccinia</taxon>
    </lineage>
</organism>
<dbReference type="Proteomes" id="UP000325313">
    <property type="component" value="Unassembled WGS sequence"/>
</dbReference>
<protein>
    <submittedName>
        <fullName evidence="2">Uncharacterized protein</fullName>
    </submittedName>
</protein>
<accession>A0A5B0Q4E8</accession>
<dbReference type="EMBL" id="VDEP01000306">
    <property type="protein sequence ID" value="KAA1107947.1"/>
    <property type="molecule type" value="Genomic_DNA"/>
</dbReference>
<name>A0A5B0Q4E8_PUCGR</name>
<feature type="compositionally biased region" description="Basic and acidic residues" evidence="1">
    <location>
        <begin position="49"/>
        <end position="58"/>
    </location>
</feature>
<comment type="caution">
    <text evidence="2">The sequence shown here is derived from an EMBL/GenBank/DDBJ whole genome shotgun (WGS) entry which is preliminary data.</text>
</comment>
<evidence type="ECO:0000313" key="2">
    <source>
        <dbReference type="EMBL" id="KAA1107947.1"/>
    </source>
</evidence>
<reference evidence="2 3" key="1">
    <citation type="submission" date="2019-05" db="EMBL/GenBank/DDBJ databases">
        <title>Emergence of the Ug99 lineage of the wheat stem rust pathogen through somatic hybridization.</title>
        <authorList>
            <person name="Li F."/>
            <person name="Upadhyaya N.M."/>
            <person name="Sperschneider J."/>
            <person name="Matny O."/>
            <person name="Nguyen-Phuc H."/>
            <person name="Mago R."/>
            <person name="Raley C."/>
            <person name="Miller M.E."/>
            <person name="Silverstein K.A.T."/>
            <person name="Henningsen E."/>
            <person name="Hirsch C.D."/>
            <person name="Visser B."/>
            <person name="Pretorius Z.A."/>
            <person name="Steffenson B.J."/>
            <person name="Schwessinger B."/>
            <person name="Dodds P.N."/>
            <person name="Figueroa M."/>
        </authorList>
    </citation>
    <scope>NUCLEOTIDE SEQUENCE [LARGE SCALE GENOMIC DNA]</scope>
    <source>
        <strain evidence="2 3">Ug99</strain>
    </source>
</reference>
<sequence>MTVLSRPLRLKASKLYYTQASGGRRMPTSLPAASRLNRPSSAHLPISRRGFDDKEDKPPFSPPHPLKHSLTAGWLSSISNPSNQVLRALIDPPRPLSFSKIHLDSGAFSLLKAAQPQFRASSDMGLLSDMFLAVAGRT</sequence>
<dbReference type="AlphaFoldDB" id="A0A5B0Q4E8"/>